<dbReference type="AlphaFoldDB" id="A0A9P7UUG9"/>
<gene>
    <name evidence="2" type="ORF">E1B28_005655</name>
</gene>
<dbReference type="EMBL" id="CM032183">
    <property type="protein sequence ID" value="KAG7094847.1"/>
    <property type="molecule type" value="Genomic_DNA"/>
</dbReference>
<keyword evidence="1" id="KW-0175">Coiled coil</keyword>
<comment type="caution">
    <text evidence="2">The sequence shown here is derived from an EMBL/GenBank/DDBJ whole genome shotgun (WGS) entry which is preliminary data.</text>
</comment>
<dbReference type="RefSeq" id="XP_043011317.1">
    <property type="nucleotide sequence ID" value="XM_043150230.1"/>
</dbReference>
<sequence>MSTRIREEALTILCHQFGLSICFNPFLKVLTTSIDQLQAALCSKSAWVADLEQAFGIMQNTIHFLQSQNSVFEHACNQYKNEAEDGKVSVLDKKLDMSAFHLTEVHKNLESVQDELKESQMRVKLLHAEKLEKEKMISVVSKCLVFVAQKAVKGGRGSPLHAFPEMMGILRRLCWEAMMTSDRLETFIGIADKLY</sequence>
<dbReference type="GeneID" id="66074731"/>
<evidence type="ECO:0000313" key="2">
    <source>
        <dbReference type="EMBL" id="KAG7094847.1"/>
    </source>
</evidence>
<name>A0A9P7UUG9_9AGAR</name>
<evidence type="ECO:0000256" key="1">
    <source>
        <dbReference type="SAM" id="Coils"/>
    </source>
</evidence>
<proteinExistence type="predicted"/>
<dbReference type="KEGG" id="more:E1B28_005655"/>
<protein>
    <submittedName>
        <fullName evidence="2">Uncharacterized protein</fullName>
    </submittedName>
</protein>
<dbReference type="Proteomes" id="UP001049176">
    <property type="component" value="Chromosome 3"/>
</dbReference>
<evidence type="ECO:0000313" key="3">
    <source>
        <dbReference type="Proteomes" id="UP001049176"/>
    </source>
</evidence>
<organism evidence="2 3">
    <name type="scientific">Marasmius oreades</name>
    <name type="common">fairy-ring Marasmius</name>
    <dbReference type="NCBI Taxonomy" id="181124"/>
    <lineage>
        <taxon>Eukaryota</taxon>
        <taxon>Fungi</taxon>
        <taxon>Dikarya</taxon>
        <taxon>Basidiomycota</taxon>
        <taxon>Agaricomycotina</taxon>
        <taxon>Agaricomycetes</taxon>
        <taxon>Agaricomycetidae</taxon>
        <taxon>Agaricales</taxon>
        <taxon>Marasmiineae</taxon>
        <taxon>Marasmiaceae</taxon>
        <taxon>Marasmius</taxon>
    </lineage>
</organism>
<keyword evidence="3" id="KW-1185">Reference proteome</keyword>
<accession>A0A9P7UUG9</accession>
<feature type="coiled-coil region" evidence="1">
    <location>
        <begin position="102"/>
        <end position="129"/>
    </location>
</feature>
<reference evidence="2" key="1">
    <citation type="journal article" date="2021" name="Genome Biol. Evol.">
        <title>The assembled and annotated genome of the fairy-ring fungus Marasmius oreades.</title>
        <authorList>
            <person name="Hiltunen M."/>
            <person name="Ament-Velasquez S.L."/>
            <person name="Johannesson H."/>
        </authorList>
    </citation>
    <scope>NUCLEOTIDE SEQUENCE</scope>
    <source>
        <strain evidence="2">03SP1</strain>
    </source>
</reference>